<dbReference type="Proteomes" id="UP000655830">
    <property type="component" value="Unassembled WGS sequence"/>
</dbReference>
<accession>A0A926I9U3</accession>
<proteinExistence type="predicted"/>
<dbReference type="AlphaFoldDB" id="A0A926I9U3"/>
<dbReference type="RefSeq" id="WP_249333014.1">
    <property type="nucleotide sequence ID" value="NZ_JACRSY010000017.1"/>
</dbReference>
<name>A0A926I9U3_9FIRM</name>
<sequence>MNTLGMLRGYMAKNMDATRFIDEVTKTLSKEFNELVRVKMIKPGVYRIELKDYKITMSEDLINKLKSPYRVDRYILLKFEEQGFKFDRNRSQYIMYCFGNYIGATISSK</sequence>
<organism evidence="1 2">
    <name type="scientific">Zhenhengia yiwuensis</name>
    <dbReference type="NCBI Taxonomy" id="2763666"/>
    <lineage>
        <taxon>Bacteria</taxon>
        <taxon>Bacillati</taxon>
        <taxon>Bacillota</taxon>
        <taxon>Clostridia</taxon>
        <taxon>Lachnospirales</taxon>
        <taxon>Lachnospiraceae</taxon>
        <taxon>Zhenhengia</taxon>
    </lineage>
</organism>
<reference evidence="1" key="1">
    <citation type="submission" date="2020-08" db="EMBL/GenBank/DDBJ databases">
        <title>Genome public.</title>
        <authorList>
            <person name="Liu C."/>
            <person name="Sun Q."/>
        </authorList>
    </citation>
    <scope>NUCLEOTIDE SEQUENCE</scope>
    <source>
        <strain evidence="1">NSJ-12</strain>
    </source>
</reference>
<keyword evidence="2" id="KW-1185">Reference proteome</keyword>
<comment type="caution">
    <text evidence="1">The sequence shown here is derived from an EMBL/GenBank/DDBJ whole genome shotgun (WGS) entry which is preliminary data.</text>
</comment>
<protein>
    <submittedName>
        <fullName evidence="1">Uncharacterized protein</fullName>
    </submittedName>
</protein>
<evidence type="ECO:0000313" key="1">
    <source>
        <dbReference type="EMBL" id="MBC8580145.1"/>
    </source>
</evidence>
<evidence type="ECO:0000313" key="2">
    <source>
        <dbReference type="Proteomes" id="UP000655830"/>
    </source>
</evidence>
<dbReference type="EMBL" id="JACRSY010000017">
    <property type="protein sequence ID" value="MBC8580145.1"/>
    <property type="molecule type" value="Genomic_DNA"/>
</dbReference>
<gene>
    <name evidence="1" type="ORF">H8718_11485</name>
</gene>